<dbReference type="OrthoDB" id="282152at2"/>
<evidence type="ECO:0000256" key="1">
    <source>
        <dbReference type="SAM" id="MobiDB-lite"/>
    </source>
</evidence>
<gene>
    <name evidence="2" type="ORF">PX52LOC_04838</name>
</gene>
<organism evidence="2 3">
    <name type="scientific">Limnoglobus roseus</name>
    <dbReference type="NCBI Taxonomy" id="2598579"/>
    <lineage>
        <taxon>Bacteria</taxon>
        <taxon>Pseudomonadati</taxon>
        <taxon>Planctomycetota</taxon>
        <taxon>Planctomycetia</taxon>
        <taxon>Gemmatales</taxon>
        <taxon>Gemmataceae</taxon>
        <taxon>Limnoglobus</taxon>
    </lineage>
</organism>
<dbReference type="RefSeq" id="WP_149112389.1">
    <property type="nucleotide sequence ID" value="NZ_CP042425.1"/>
</dbReference>
<feature type="region of interest" description="Disordered" evidence="1">
    <location>
        <begin position="104"/>
        <end position="124"/>
    </location>
</feature>
<dbReference type="Proteomes" id="UP000324974">
    <property type="component" value="Chromosome"/>
</dbReference>
<name>A0A5C1AI29_9BACT</name>
<proteinExistence type="predicted"/>
<keyword evidence="3" id="KW-1185">Reference proteome</keyword>
<dbReference type="EMBL" id="CP042425">
    <property type="protein sequence ID" value="QEL17827.1"/>
    <property type="molecule type" value="Genomic_DNA"/>
</dbReference>
<evidence type="ECO:0000313" key="3">
    <source>
        <dbReference type="Proteomes" id="UP000324974"/>
    </source>
</evidence>
<reference evidence="3" key="1">
    <citation type="submission" date="2019-08" db="EMBL/GenBank/DDBJ databases">
        <title>Limnoglobus roseus gen. nov., sp. nov., a novel freshwater planctomycete with a giant genome from the family Gemmataceae.</title>
        <authorList>
            <person name="Kulichevskaya I.S."/>
            <person name="Naumoff D.G."/>
            <person name="Miroshnikov K."/>
            <person name="Ivanova A."/>
            <person name="Philippov D.A."/>
            <person name="Hakobyan A."/>
            <person name="Rijpstra I.C."/>
            <person name="Sinninghe Damste J.S."/>
            <person name="Liesack W."/>
            <person name="Dedysh S.N."/>
        </authorList>
    </citation>
    <scope>NUCLEOTIDE SEQUENCE [LARGE SCALE GENOMIC DNA]</scope>
    <source>
        <strain evidence="3">PX52</strain>
    </source>
</reference>
<sequence>MAKSKPKSPFAGRWRIVSMSAWDESYIDEEEEGYFEFDDKGGGEFHFGYVHGQMDYKPTKRDGEPAVEWTWDGNDEMDPAQGRGWAVVKGDELHGMIFFHGGDDSEFVAQRKDEPDPKPKKPKR</sequence>
<feature type="compositionally biased region" description="Basic and acidic residues" evidence="1">
    <location>
        <begin position="109"/>
        <end position="124"/>
    </location>
</feature>
<dbReference type="KEGG" id="lrs:PX52LOC_04838"/>
<protein>
    <recommendedName>
        <fullName evidence="4">TIGR03067 domain-containing protein</fullName>
    </recommendedName>
</protein>
<evidence type="ECO:0000313" key="2">
    <source>
        <dbReference type="EMBL" id="QEL17827.1"/>
    </source>
</evidence>
<dbReference type="AlphaFoldDB" id="A0A5C1AI29"/>
<evidence type="ECO:0008006" key="4">
    <source>
        <dbReference type="Google" id="ProtNLM"/>
    </source>
</evidence>
<accession>A0A5C1AI29</accession>